<name>A0ABV3S3T6_9LACO</name>
<gene>
    <name evidence="1" type="ORF">AB3K24_06560</name>
</gene>
<keyword evidence="2" id="KW-1185">Reference proteome</keyword>
<comment type="caution">
    <text evidence="1">The sequence shown here is derived from an EMBL/GenBank/DDBJ whole genome shotgun (WGS) entry which is preliminary data.</text>
</comment>
<proteinExistence type="predicted"/>
<reference evidence="1 2" key="1">
    <citation type="submission" date="2024-07" db="EMBL/GenBank/DDBJ databases">
        <authorList>
            <person name="Yun M."/>
        </authorList>
    </citation>
    <scope>NUCLEOTIDE SEQUENCE [LARGE SCALE GENOMIC DNA]</scope>
    <source>
        <strain evidence="1 2">MS01</strain>
    </source>
</reference>
<organism evidence="1 2">
    <name type="scientific">Leuconostoc aquikimchii</name>
    <dbReference type="NCBI Taxonomy" id="3236804"/>
    <lineage>
        <taxon>Bacteria</taxon>
        <taxon>Bacillati</taxon>
        <taxon>Bacillota</taxon>
        <taxon>Bacilli</taxon>
        <taxon>Lactobacillales</taxon>
        <taxon>Lactobacillaceae</taxon>
        <taxon>Leuconostoc</taxon>
    </lineage>
</organism>
<evidence type="ECO:0000313" key="1">
    <source>
        <dbReference type="EMBL" id="MEX0381011.1"/>
    </source>
</evidence>
<evidence type="ECO:0000313" key="2">
    <source>
        <dbReference type="Proteomes" id="UP001556617"/>
    </source>
</evidence>
<accession>A0ABV3S3T6</accession>
<dbReference type="EMBL" id="JBFPER010000001">
    <property type="protein sequence ID" value="MEX0381011.1"/>
    <property type="molecule type" value="Genomic_DNA"/>
</dbReference>
<dbReference type="Proteomes" id="UP001556617">
    <property type="component" value="Unassembled WGS sequence"/>
</dbReference>
<sequence>MKEKFLEALQKESDYKLNEEVARNIAESVSQSIDFSNQYEVHKSIRQRALDILPKIKATYFVA</sequence>
<protein>
    <submittedName>
        <fullName evidence="1">Uncharacterized protein</fullName>
    </submittedName>
</protein>
<dbReference type="RefSeq" id="WP_367974492.1">
    <property type="nucleotide sequence ID" value="NZ_JBFPEQ010000001.1"/>
</dbReference>